<comment type="subcellular location">
    <subcellularLocation>
        <location evidence="4">Cell membrane</location>
        <topology evidence="4">Lipid-anchor</topology>
        <topology evidence="4">GPI-anchor</topology>
    </subcellularLocation>
    <subcellularLocation>
        <location evidence="2">Cell projection</location>
    </subcellularLocation>
    <subcellularLocation>
        <location evidence="1">Membrane raft</location>
    </subcellularLocation>
    <subcellularLocation>
        <location evidence="3">Perikaryon</location>
    </subcellularLocation>
</comment>
<keyword evidence="16" id="KW-1185">Reference proteome</keyword>
<dbReference type="InterPro" id="IPR032675">
    <property type="entry name" value="LRR_dom_sf"/>
</dbReference>
<dbReference type="GO" id="GO:0042995">
    <property type="term" value="C:cell projection"/>
    <property type="evidence" value="ECO:0007669"/>
    <property type="project" value="UniProtKB-SubCell"/>
</dbReference>
<evidence type="ECO:0000256" key="5">
    <source>
        <dbReference type="ARBA" id="ARBA00022475"/>
    </source>
</evidence>
<dbReference type="InterPro" id="IPR001611">
    <property type="entry name" value="Leu-rich_rpt"/>
</dbReference>
<evidence type="ECO:0000256" key="8">
    <source>
        <dbReference type="ARBA" id="ARBA00022737"/>
    </source>
</evidence>
<dbReference type="SUPFAM" id="SSF52058">
    <property type="entry name" value="L domain-like"/>
    <property type="match status" value="1"/>
</dbReference>
<feature type="compositionally biased region" description="Pro residues" evidence="15">
    <location>
        <begin position="325"/>
        <end position="335"/>
    </location>
</feature>
<feature type="region of interest" description="Disordered" evidence="15">
    <location>
        <begin position="1"/>
        <end position="27"/>
    </location>
</feature>
<keyword evidence="11" id="KW-0325">Glycoprotein</keyword>
<organism evidence="16 17">
    <name type="scientific">Odobenus rosmarus divergens</name>
    <name type="common">Pacific walrus</name>
    <dbReference type="NCBI Taxonomy" id="9708"/>
    <lineage>
        <taxon>Eukaryota</taxon>
        <taxon>Metazoa</taxon>
        <taxon>Chordata</taxon>
        <taxon>Craniata</taxon>
        <taxon>Vertebrata</taxon>
        <taxon>Euteleostomi</taxon>
        <taxon>Mammalia</taxon>
        <taxon>Eutheria</taxon>
        <taxon>Laurasiatheria</taxon>
        <taxon>Carnivora</taxon>
        <taxon>Caniformia</taxon>
        <taxon>Pinnipedia</taxon>
        <taxon>Odobenidae</taxon>
        <taxon>Odobenus</taxon>
    </lineage>
</organism>
<dbReference type="FunFam" id="3.80.10.10:FF:000018">
    <property type="entry name" value="Reticulon 4 receptor"/>
    <property type="match status" value="1"/>
</dbReference>
<protein>
    <submittedName>
        <fullName evidence="17">Reticulon-4 receptor-like 1</fullName>
    </submittedName>
</protein>
<keyword evidence="6" id="KW-0433">Leucine-rich repeat</keyword>
<dbReference type="GO" id="GO:0005886">
    <property type="term" value="C:plasma membrane"/>
    <property type="evidence" value="ECO:0007669"/>
    <property type="project" value="UniProtKB-SubCell"/>
</dbReference>
<feature type="region of interest" description="Disordered" evidence="15">
    <location>
        <begin position="650"/>
        <end position="724"/>
    </location>
</feature>
<keyword evidence="5" id="KW-1003">Cell membrane</keyword>
<feature type="compositionally biased region" description="Basic residues" evidence="15">
    <location>
        <begin position="747"/>
        <end position="759"/>
    </location>
</feature>
<evidence type="ECO:0000256" key="4">
    <source>
        <dbReference type="ARBA" id="ARBA00004609"/>
    </source>
</evidence>
<evidence type="ECO:0000256" key="7">
    <source>
        <dbReference type="ARBA" id="ARBA00022729"/>
    </source>
</evidence>
<dbReference type="Pfam" id="PF13855">
    <property type="entry name" value="LRR_8"/>
    <property type="match status" value="2"/>
</dbReference>
<proteinExistence type="inferred from homology"/>
<dbReference type="GO" id="GO:0098552">
    <property type="term" value="C:side of membrane"/>
    <property type="evidence" value="ECO:0007669"/>
    <property type="project" value="UniProtKB-KW"/>
</dbReference>
<evidence type="ECO:0000256" key="13">
    <source>
        <dbReference type="ARBA" id="ARBA00023288"/>
    </source>
</evidence>
<evidence type="ECO:0000256" key="3">
    <source>
        <dbReference type="ARBA" id="ARBA00004484"/>
    </source>
</evidence>
<dbReference type="InterPro" id="IPR050541">
    <property type="entry name" value="LRR_TM_domain-containing"/>
</dbReference>
<evidence type="ECO:0000256" key="6">
    <source>
        <dbReference type="ARBA" id="ARBA00022614"/>
    </source>
</evidence>
<keyword evidence="13" id="KW-0449">Lipoprotein</keyword>
<dbReference type="AlphaFoldDB" id="A0A2U3W7L2"/>
<dbReference type="CTD" id="146760"/>
<dbReference type="InParanoid" id="A0A2U3W7L2"/>
<dbReference type="Gene3D" id="3.80.10.10">
    <property type="entry name" value="Ribonuclease Inhibitor"/>
    <property type="match status" value="1"/>
</dbReference>
<dbReference type="Proteomes" id="UP000245340">
    <property type="component" value="Unplaced"/>
</dbReference>
<evidence type="ECO:0000313" key="17">
    <source>
        <dbReference type="RefSeq" id="XP_004404199.1"/>
    </source>
</evidence>
<gene>
    <name evidence="17" type="primary">RTN4RL1</name>
</gene>
<keyword evidence="9" id="KW-0472">Membrane</keyword>
<dbReference type="OrthoDB" id="6363818at2759"/>
<dbReference type="KEGG" id="oro:101371399"/>
<dbReference type="PANTHER" id="PTHR24369:SF196">
    <property type="entry name" value="RETICULON 4 RECEPTOR LIKE 1"/>
    <property type="match status" value="1"/>
</dbReference>
<dbReference type="GeneID" id="101371399"/>
<feature type="compositionally biased region" description="Basic and acidic residues" evidence="15">
    <location>
        <begin position="669"/>
        <end position="687"/>
    </location>
</feature>
<evidence type="ECO:0000313" key="16">
    <source>
        <dbReference type="Proteomes" id="UP000245340"/>
    </source>
</evidence>
<name>A0A2U3W7L2_ODORO</name>
<keyword evidence="8" id="KW-0677">Repeat</keyword>
<accession>A0A2U3W7L2</accession>
<keyword evidence="12" id="KW-0966">Cell projection</keyword>
<sequence length="791" mass="86663">MRGFGPERVLGLGDGGGQEAGSSRVAGGRVRLRAPPLSTPHLGPGRLWLAPVERRSPYHTPARLPVIFKEAGDFRLDKMVDPRDDLEGDLILSHGFKYHLYARDSQVFLSPPVWCIHLPPVKQPLSTAVCQFGLVWSFGLIISLLERVGPVKAKDCSSKGPPASQLRVTLEKPTRRGKGGSPGTPQETVAIGQVRDDGGPGWAGGRETWVDSGYTVKVSAQDCRQIGYEVPAQQVKGFGICGKEDMETIQSLLCILYASRGAEGFLEEVATLDTPRLRASIEWTKEGMRLQSLRSLPQGAAIPDRRVGHSPAQSPAEGGGASPSPAAPPSPPPLADPDLAVLSLPPAPPPGCCVELLLLLLAGELPLGGGCPRDCVCYPAPMTVSCQAHNFAAIPEGIPEDSERIFLQNNRITLLQQGHFSPAMVTLWIYSNNITFIDPSTFEGFVHLEELDLGDNRQLRTLAPETFQGLVKLHALYLYKCGLSALPAGIFGGLHSLQYLYLQDNHIEYLQDDIFVDLVNLSHLFLHGNKLWSLGQDTFRGLVNLDRLLLHENRLQWVHHKAFHDLRRLTTLFLFNNSLSELQGDCLAPLGALEFLRLNGNAWDCGCRAHSLWEWLRRFRGSSSAVPCASPEVRQGQDLKLLRAEDFRNCTGPASPHQIKSHTLTTTDRAARKEHYPPRGSARDRGHPHGHLPGSRPGHRKPGKNCTSHRNRNQVSKAGTGKQAHELQDYAPDYQHKFNFDIMPTGRPKRKGKCARRTPIRAPSGVQQASSGSSLGASLLAWILGLVVTLR</sequence>
<reference evidence="17" key="1">
    <citation type="submission" date="2025-08" db="UniProtKB">
        <authorList>
            <consortium name="RefSeq"/>
        </authorList>
    </citation>
    <scope>IDENTIFICATION</scope>
</reference>
<evidence type="ECO:0000256" key="9">
    <source>
        <dbReference type="ARBA" id="ARBA00023136"/>
    </source>
</evidence>
<evidence type="ECO:0000256" key="14">
    <source>
        <dbReference type="ARBA" id="ARBA00038236"/>
    </source>
</evidence>
<evidence type="ECO:0000256" key="2">
    <source>
        <dbReference type="ARBA" id="ARBA00004316"/>
    </source>
</evidence>
<dbReference type="GO" id="GO:0043204">
    <property type="term" value="C:perikaryon"/>
    <property type="evidence" value="ECO:0007669"/>
    <property type="project" value="UniProtKB-SubCell"/>
</dbReference>
<keyword evidence="7" id="KW-0732">Signal</keyword>
<feature type="compositionally biased region" description="Basic residues" evidence="15">
    <location>
        <begin position="697"/>
        <end position="712"/>
    </location>
</feature>
<evidence type="ECO:0000256" key="15">
    <source>
        <dbReference type="SAM" id="MobiDB-lite"/>
    </source>
</evidence>
<comment type="similarity">
    <text evidence="14">Belongs to the Nogo receptor family.</text>
</comment>
<dbReference type="PANTHER" id="PTHR24369">
    <property type="entry name" value="ANTIGEN BSP, PUTATIVE-RELATED"/>
    <property type="match status" value="1"/>
</dbReference>
<keyword evidence="10" id="KW-0675">Receptor</keyword>
<feature type="region of interest" description="Disordered" evidence="15">
    <location>
        <begin position="301"/>
        <end position="341"/>
    </location>
</feature>
<dbReference type="GO" id="GO:0045121">
    <property type="term" value="C:membrane raft"/>
    <property type="evidence" value="ECO:0007669"/>
    <property type="project" value="UniProtKB-SubCell"/>
</dbReference>
<evidence type="ECO:0000256" key="12">
    <source>
        <dbReference type="ARBA" id="ARBA00023273"/>
    </source>
</evidence>
<dbReference type="STRING" id="9708.A0A2U3W7L2"/>
<dbReference type="RefSeq" id="XP_004404199.1">
    <property type="nucleotide sequence ID" value="XM_004404142.2"/>
</dbReference>
<dbReference type="PROSITE" id="PS51450">
    <property type="entry name" value="LRR"/>
    <property type="match status" value="1"/>
</dbReference>
<evidence type="ECO:0000256" key="10">
    <source>
        <dbReference type="ARBA" id="ARBA00023170"/>
    </source>
</evidence>
<evidence type="ECO:0000256" key="1">
    <source>
        <dbReference type="ARBA" id="ARBA00004285"/>
    </source>
</evidence>
<feature type="region of interest" description="Disordered" evidence="15">
    <location>
        <begin position="156"/>
        <end position="202"/>
    </location>
</feature>
<feature type="region of interest" description="Disordered" evidence="15">
    <location>
        <begin position="740"/>
        <end position="771"/>
    </location>
</feature>
<evidence type="ECO:0000256" key="11">
    <source>
        <dbReference type="ARBA" id="ARBA00023180"/>
    </source>
</evidence>
<dbReference type="SMART" id="SM00369">
    <property type="entry name" value="LRR_TYP"/>
    <property type="match status" value="7"/>
</dbReference>
<dbReference type="InterPro" id="IPR003591">
    <property type="entry name" value="Leu-rich_rpt_typical-subtyp"/>
</dbReference>